<dbReference type="SUPFAM" id="SSF51735">
    <property type="entry name" value="NAD(P)-binding Rossmann-fold domains"/>
    <property type="match status" value="1"/>
</dbReference>
<dbReference type="InterPro" id="IPR013118">
    <property type="entry name" value="Mannitol_DH_C"/>
</dbReference>
<dbReference type="RefSeq" id="WP_307247066.1">
    <property type="nucleotide sequence ID" value="NZ_JAUSQZ010000001.1"/>
</dbReference>
<name>A0ABT9P8W8_9ACTN</name>
<dbReference type="InterPro" id="IPR036291">
    <property type="entry name" value="NAD(P)-bd_dom_sf"/>
</dbReference>
<dbReference type="Gene3D" id="1.10.1040.10">
    <property type="entry name" value="N-(1-d-carboxylethyl)-l-norvaline Dehydrogenase, domain 2"/>
    <property type="match status" value="1"/>
</dbReference>
<dbReference type="InterPro" id="IPR013328">
    <property type="entry name" value="6PGD_dom2"/>
</dbReference>
<reference evidence="9 10" key="1">
    <citation type="submission" date="2023-07" db="EMBL/GenBank/DDBJ databases">
        <title>Sequencing the genomes of 1000 actinobacteria strains.</title>
        <authorList>
            <person name="Klenk H.-P."/>
        </authorList>
    </citation>
    <scope>NUCLEOTIDE SEQUENCE [LARGE SCALE GENOMIC DNA]</scope>
    <source>
        <strain evidence="9 10">DSM 44388</strain>
    </source>
</reference>
<evidence type="ECO:0000256" key="5">
    <source>
        <dbReference type="ARBA" id="ARBA00023027"/>
    </source>
</evidence>
<gene>
    <name evidence="9" type="ORF">J2S57_004896</name>
</gene>
<comment type="catalytic activity">
    <reaction evidence="6">
        <text>D-mannitol 1-phosphate + NAD(+) = beta-D-fructose 6-phosphate + NADH + H(+)</text>
        <dbReference type="Rhea" id="RHEA:19661"/>
        <dbReference type="ChEBI" id="CHEBI:15378"/>
        <dbReference type="ChEBI" id="CHEBI:57540"/>
        <dbReference type="ChEBI" id="CHEBI:57634"/>
        <dbReference type="ChEBI" id="CHEBI:57945"/>
        <dbReference type="ChEBI" id="CHEBI:61381"/>
        <dbReference type="EC" id="1.1.1.17"/>
    </reaction>
</comment>
<dbReference type="PROSITE" id="PS00974">
    <property type="entry name" value="MANNITOL_DHGENASE"/>
    <property type="match status" value="1"/>
</dbReference>
<organism evidence="9 10">
    <name type="scientific">Kineosporia succinea</name>
    <dbReference type="NCBI Taxonomy" id="84632"/>
    <lineage>
        <taxon>Bacteria</taxon>
        <taxon>Bacillati</taxon>
        <taxon>Actinomycetota</taxon>
        <taxon>Actinomycetes</taxon>
        <taxon>Kineosporiales</taxon>
        <taxon>Kineosporiaceae</taxon>
        <taxon>Kineosporia</taxon>
    </lineage>
</organism>
<evidence type="ECO:0000259" key="7">
    <source>
        <dbReference type="Pfam" id="PF01232"/>
    </source>
</evidence>
<comment type="caution">
    <text evidence="9">The sequence shown here is derived from an EMBL/GenBank/DDBJ whole genome shotgun (WGS) entry which is preliminary data.</text>
</comment>
<dbReference type="InterPro" id="IPR023027">
    <property type="entry name" value="Mannitol_DH_CS"/>
</dbReference>
<comment type="similarity">
    <text evidence="1">Belongs to the mannitol dehydrogenase family.</text>
</comment>
<evidence type="ECO:0000256" key="6">
    <source>
        <dbReference type="ARBA" id="ARBA00048615"/>
    </source>
</evidence>
<evidence type="ECO:0000313" key="9">
    <source>
        <dbReference type="EMBL" id="MDP9829147.1"/>
    </source>
</evidence>
<dbReference type="Pfam" id="PF01232">
    <property type="entry name" value="Mannitol_dh"/>
    <property type="match status" value="1"/>
</dbReference>
<dbReference type="GO" id="GO:0008866">
    <property type="term" value="F:fructuronate reductase activity"/>
    <property type="evidence" value="ECO:0007669"/>
    <property type="project" value="UniProtKB-EC"/>
</dbReference>
<keyword evidence="10" id="KW-1185">Reference proteome</keyword>
<dbReference type="EC" id="1.1.1.17" evidence="2"/>
<dbReference type="Pfam" id="PF08125">
    <property type="entry name" value="Mannitol_dh_C"/>
    <property type="match status" value="1"/>
</dbReference>
<dbReference type="EMBL" id="JAUSQZ010000001">
    <property type="protein sequence ID" value="MDP9829147.1"/>
    <property type="molecule type" value="Genomic_DNA"/>
</dbReference>
<dbReference type="Proteomes" id="UP001235712">
    <property type="component" value="Unassembled WGS sequence"/>
</dbReference>
<dbReference type="PANTHER" id="PTHR43362:SF1">
    <property type="entry name" value="MANNITOL DEHYDROGENASE 2-RELATED"/>
    <property type="match status" value="1"/>
</dbReference>
<evidence type="ECO:0000256" key="1">
    <source>
        <dbReference type="ARBA" id="ARBA00006541"/>
    </source>
</evidence>
<dbReference type="PRINTS" id="PR00084">
    <property type="entry name" value="MTLDHDRGNASE"/>
</dbReference>
<evidence type="ECO:0000259" key="8">
    <source>
        <dbReference type="Pfam" id="PF08125"/>
    </source>
</evidence>
<dbReference type="InterPro" id="IPR050988">
    <property type="entry name" value="Mannitol_DH/Oxidoreductase"/>
</dbReference>
<evidence type="ECO:0000313" key="10">
    <source>
        <dbReference type="Proteomes" id="UP001235712"/>
    </source>
</evidence>
<dbReference type="PANTHER" id="PTHR43362">
    <property type="entry name" value="MANNITOL DEHYDROGENASE DSF1-RELATED"/>
    <property type="match status" value="1"/>
</dbReference>
<dbReference type="InterPro" id="IPR000669">
    <property type="entry name" value="Mannitol_DH"/>
</dbReference>
<feature type="domain" description="Mannitol dehydrogenase N-terminal" evidence="7">
    <location>
        <begin position="37"/>
        <end position="298"/>
    </location>
</feature>
<dbReference type="InterPro" id="IPR013131">
    <property type="entry name" value="Mannitol_DH_N"/>
</dbReference>
<evidence type="ECO:0000256" key="2">
    <source>
        <dbReference type="ARBA" id="ARBA00012939"/>
    </source>
</evidence>
<keyword evidence="5" id="KW-0520">NAD</keyword>
<proteinExistence type="inferred from homology"/>
<sequence length="502" mass="52261">MDARTGRSAGSRLCRETLERVDPASRPAVDPRELRPRVVHFGLGAFHRAHQAVYTEAAAASGADPTGIVAVAPRDAGVVGRARAQDGLFSVTTRSPAGEKPRVVGALVGALHLHDDGDELDGLLTSDATTTVTLTVTEKGYHRVPTTGVLDLADPRIAADLRLAADLRTGADLRTARPRTVPGRLAVSLANRARRSGAPLDLVSCDNLDGNGPALAGVLRDFVGASGWADADAVLEWIAANVGFPSTVVDRIVPATTDRDLDDASAALGVRDELAVTGEPYTQWVLEDAFRAERPAWEHGGARFVADVAPFQLTKLRLLNGSHSGLAYLGLAAGCRTIAEVLATPWGEGFVRGFAAEVAATLLAGGPDPVAYAESLVARFGNPAIRHELRQIGSDGSLKLPQRWVRGLREATTTSTIGEHQTLALAAWVNATRPAADGGQLFGTTDPAARDLAECWTGTPAGVTARLLTVLGAPDLADDTALTGAVEALLPGLAAGAIPLLP</sequence>
<dbReference type="Gene3D" id="3.40.50.720">
    <property type="entry name" value="NAD(P)-binding Rossmann-like Domain"/>
    <property type="match status" value="1"/>
</dbReference>
<evidence type="ECO:0000256" key="3">
    <source>
        <dbReference type="ARBA" id="ARBA00016219"/>
    </source>
</evidence>
<protein>
    <recommendedName>
        <fullName evidence="3">Mannitol-1-phosphate 5-dehydrogenase</fullName>
        <ecNumber evidence="2">1.1.1.17</ecNumber>
    </recommendedName>
</protein>
<dbReference type="InterPro" id="IPR008927">
    <property type="entry name" value="6-PGluconate_DH-like_C_sf"/>
</dbReference>
<accession>A0ABT9P8W8</accession>
<keyword evidence="4 9" id="KW-0560">Oxidoreductase</keyword>
<dbReference type="SUPFAM" id="SSF48179">
    <property type="entry name" value="6-phosphogluconate dehydrogenase C-terminal domain-like"/>
    <property type="match status" value="1"/>
</dbReference>
<evidence type="ECO:0000256" key="4">
    <source>
        <dbReference type="ARBA" id="ARBA00023002"/>
    </source>
</evidence>
<feature type="domain" description="Mannitol dehydrogenase C-terminal" evidence="8">
    <location>
        <begin position="307"/>
        <end position="486"/>
    </location>
</feature>